<keyword evidence="1" id="KW-0805">Transcription regulation</keyword>
<gene>
    <name evidence="5" type="ORF">A2462_06715</name>
</gene>
<dbReference type="CDD" id="cd00090">
    <property type="entry name" value="HTH_ARSR"/>
    <property type="match status" value="1"/>
</dbReference>
<organism evidence="5 6">
    <name type="scientific">candidate division WOR-1 bacterium RIFOXYC2_FULL_41_25</name>
    <dbReference type="NCBI Taxonomy" id="1802586"/>
    <lineage>
        <taxon>Bacteria</taxon>
        <taxon>Bacillati</taxon>
        <taxon>Saganbacteria</taxon>
    </lineage>
</organism>
<evidence type="ECO:0000256" key="3">
    <source>
        <dbReference type="ARBA" id="ARBA00023163"/>
    </source>
</evidence>
<dbReference type="InterPro" id="IPR001845">
    <property type="entry name" value="HTH_ArsR_DNA-bd_dom"/>
</dbReference>
<comment type="caution">
    <text evidence="5">The sequence shown here is derived from an EMBL/GenBank/DDBJ whole genome shotgun (WGS) entry which is preliminary data.</text>
</comment>
<sequence length="105" mass="12162">MKQVYELHAEVCKVLANPKRIEIINTLRNMEMSVGELLAKLKIRKANLSQHLAVMRTKGIVKTRREGTSVYYRISNPKVIRACDIMREVLLEQLTESKKLIAKLR</sequence>
<dbReference type="InterPro" id="IPR011991">
    <property type="entry name" value="ArsR-like_HTH"/>
</dbReference>
<dbReference type="Pfam" id="PF01022">
    <property type="entry name" value="HTH_5"/>
    <property type="match status" value="1"/>
</dbReference>
<dbReference type="GO" id="GO:0003700">
    <property type="term" value="F:DNA-binding transcription factor activity"/>
    <property type="evidence" value="ECO:0007669"/>
    <property type="project" value="InterPro"/>
</dbReference>
<proteinExistence type="predicted"/>
<evidence type="ECO:0000256" key="2">
    <source>
        <dbReference type="ARBA" id="ARBA00023125"/>
    </source>
</evidence>
<dbReference type="PROSITE" id="PS50987">
    <property type="entry name" value="HTH_ARSR_2"/>
    <property type="match status" value="1"/>
</dbReference>
<dbReference type="SMART" id="SM00418">
    <property type="entry name" value="HTH_ARSR"/>
    <property type="match status" value="1"/>
</dbReference>
<dbReference type="GO" id="GO:0003677">
    <property type="term" value="F:DNA binding"/>
    <property type="evidence" value="ECO:0007669"/>
    <property type="project" value="UniProtKB-KW"/>
</dbReference>
<dbReference type="NCBIfam" id="NF033788">
    <property type="entry name" value="HTH_metalloreg"/>
    <property type="match status" value="1"/>
</dbReference>
<evidence type="ECO:0000259" key="4">
    <source>
        <dbReference type="PROSITE" id="PS50987"/>
    </source>
</evidence>
<reference evidence="5 6" key="1">
    <citation type="journal article" date="2016" name="Nat. Commun.">
        <title>Thousands of microbial genomes shed light on interconnected biogeochemical processes in an aquifer system.</title>
        <authorList>
            <person name="Anantharaman K."/>
            <person name="Brown C.T."/>
            <person name="Hug L.A."/>
            <person name="Sharon I."/>
            <person name="Castelle C.J."/>
            <person name="Probst A.J."/>
            <person name="Thomas B.C."/>
            <person name="Singh A."/>
            <person name="Wilkins M.J."/>
            <person name="Karaoz U."/>
            <person name="Brodie E.L."/>
            <person name="Williams K.H."/>
            <person name="Hubbard S.S."/>
            <person name="Banfield J.F."/>
        </authorList>
    </citation>
    <scope>NUCLEOTIDE SEQUENCE [LARGE SCALE GENOMIC DNA]</scope>
</reference>
<dbReference type="InterPro" id="IPR036388">
    <property type="entry name" value="WH-like_DNA-bd_sf"/>
</dbReference>
<dbReference type="PRINTS" id="PR00778">
    <property type="entry name" value="HTHARSR"/>
</dbReference>
<name>A0A1F4TL28_UNCSA</name>
<accession>A0A1F4TL28</accession>
<evidence type="ECO:0000313" key="6">
    <source>
        <dbReference type="Proteomes" id="UP000177309"/>
    </source>
</evidence>
<keyword evidence="2" id="KW-0238">DNA-binding</keyword>
<dbReference type="Proteomes" id="UP000177309">
    <property type="component" value="Unassembled WGS sequence"/>
</dbReference>
<dbReference type="PANTHER" id="PTHR43132:SF2">
    <property type="entry name" value="ARSENICAL RESISTANCE OPERON REPRESSOR ARSR-RELATED"/>
    <property type="match status" value="1"/>
</dbReference>
<dbReference type="InterPro" id="IPR036390">
    <property type="entry name" value="WH_DNA-bd_sf"/>
</dbReference>
<keyword evidence="3" id="KW-0804">Transcription</keyword>
<dbReference type="PANTHER" id="PTHR43132">
    <property type="entry name" value="ARSENICAL RESISTANCE OPERON REPRESSOR ARSR-RELATED"/>
    <property type="match status" value="1"/>
</dbReference>
<evidence type="ECO:0000313" key="5">
    <source>
        <dbReference type="EMBL" id="OGC33428.1"/>
    </source>
</evidence>
<feature type="domain" description="HTH arsR-type" evidence="4">
    <location>
        <begin position="1"/>
        <end position="94"/>
    </location>
</feature>
<dbReference type="EMBL" id="MEUI01000035">
    <property type="protein sequence ID" value="OGC33428.1"/>
    <property type="molecule type" value="Genomic_DNA"/>
</dbReference>
<dbReference type="Gene3D" id="1.10.10.10">
    <property type="entry name" value="Winged helix-like DNA-binding domain superfamily/Winged helix DNA-binding domain"/>
    <property type="match status" value="1"/>
</dbReference>
<evidence type="ECO:0000256" key="1">
    <source>
        <dbReference type="ARBA" id="ARBA00023015"/>
    </source>
</evidence>
<protein>
    <submittedName>
        <fullName evidence="5">Transcriptional regulator</fullName>
    </submittedName>
</protein>
<dbReference type="AlphaFoldDB" id="A0A1F4TL28"/>
<dbReference type="InterPro" id="IPR051011">
    <property type="entry name" value="Metal_resp_trans_reg"/>
</dbReference>
<dbReference type="SUPFAM" id="SSF46785">
    <property type="entry name" value="Winged helix' DNA-binding domain"/>
    <property type="match status" value="1"/>
</dbReference>